<evidence type="ECO:0000313" key="1">
    <source>
        <dbReference type="EMBL" id="STZ59093.1"/>
    </source>
</evidence>
<dbReference type="RefSeq" id="WP_115278700.1">
    <property type="nucleotide sequence ID" value="NZ_AP022600.1"/>
</dbReference>
<dbReference type="Proteomes" id="UP000254978">
    <property type="component" value="Unassembled WGS sequence"/>
</dbReference>
<evidence type="ECO:0000313" key="2">
    <source>
        <dbReference type="Proteomes" id="UP000254978"/>
    </source>
</evidence>
<gene>
    <name evidence="1" type="ORF">NCTC10821_02615</name>
</gene>
<sequence>MVLSGFLGKAASTVVTGAVGVAAYELVRKAVATAPLHEAAVTTTAAALRGARKVEEGAEAARLKVADVVAEAKERIGEEVAPPAVAVEHDHEH</sequence>
<name>A0A378TH10_9MYCO</name>
<accession>A0A378TH10</accession>
<protein>
    <submittedName>
        <fullName evidence="1">Protein of uncharacterized function (DUF1490)</fullName>
    </submittedName>
</protein>
<organism evidence="1 2">
    <name type="scientific">Mycolicibacterium tokaiense</name>
    <dbReference type="NCBI Taxonomy" id="39695"/>
    <lineage>
        <taxon>Bacteria</taxon>
        <taxon>Bacillati</taxon>
        <taxon>Actinomycetota</taxon>
        <taxon>Actinomycetes</taxon>
        <taxon>Mycobacteriales</taxon>
        <taxon>Mycobacteriaceae</taxon>
        <taxon>Mycolicibacterium</taxon>
    </lineage>
</organism>
<proteinExistence type="predicted"/>
<dbReference type="EMBL" id="UGQT01000001">
    <property type="protein sequence ID" value="STZ59093.1"/>
    <property type="molecule type" value="Genomic_DNA"/>
</dbReference>
<dbReference type="OrthoDB" id="3579065at2"/>
<reference evidence="1 2" key="1">
    <citation type="submission" date="2018-06" db="EMBL/GenBank/DDBJ databases">
        <authorList>
            <consortium name="Pathogen Informatics"/>
            <person name="Doyle S."/>
        </authorList>
    </citation>
    <scope>NUCLEOTIDE SEQUENCE [LARGE SCALE GENOMIC DNA]</scope>
    <source>
        <strain evidence="1 2">NCTC10821</strain>
    </source>
</reference>
<dbReference type="AlphaFoldDB" id="A0A378TH10"/>
<dbReference type="InterPro" id="IPR009963">
    <property type="entry name" value="DUF1490"/>
</dbReference>
<keyword evidence="2" id="KW-1185">Reference proteome</keyword>
<dbReference type="Pfam" id="PF07371">
    <property type="entry name" value="DUF1490"/>
    <property type="match status" value="1"/>
</dbReference>